<dbReference type="InterPro" id="IPR044880">
    <property type="entry name" value="NCX_ion-bd_dom_sf"/>
</dbReference>
<feature type="region of interest" description="Disordered" evidence="13">
    <location>
        <begin position="754"/>
        <end position="773"/>
    </location>
</feature>
<evidence type="ECO:0000256" key="1">
    <source>
        <dbReference type="ARBA" id="ARBA00004127"/>
    </source>
</evidence>
<evidence type="ECO:0000256" key="4">
    <source>
        <dbReference type="ARBA" id="ARBA00022568"/>
    </source>
</evidence>
<dbReference type="CDD" id="cd18793">
    <property type="entry name" value="SF2_C_SNF"/>
    <property type="match status" value="1"/>
</dbReference>
<keyword evidence="3" id="KW-0813">Transport</keyword>
<feature type="transmembrane region" description="Helical" evidence="14">
    <location>
        <begin position="240"/>
        <end position="261"/>
    </location>
</feature>
<feature type="compositionally biased region" description="Basic and acidic residues" evidence="13">
    <location>
        <begin position="636"/>
        <end position="659"/>
    </location>
</feature>
<dbReference type="CDD" id="cd18008">
    <property type="entry name" value="DEXDc_SHPRH-like"/>
    <property type="match status" value="1"/>
</dbReference>
<dbReference type="InterPro" id="IPR001650">
    <property type="entry name" value="Helicase_C-like"/>
</dbReference>
<dbReference type="SMART" id="SM00490">
    <property type="entry name" value="HELICc"/>
    <property type="match status" value="1"/>
</dbReference>
<dbReference type="SMART" id="SM00487">
    <property type="entry name" value="DEXDc"/>
    <property type="match status" value="1"/>
</dbReference>
<dbReference type="Gene3D" id="1.20.1420.30">
    <property type="entry name" value="NCX, central ion-binding region"/>
    <property type="match status" value="2"/>
</dbReference>
<feature type="region of interest" description="Disordered" evidence="13">
    <location>
        <begin position="17"/>
        <end position="168"/>
    </location>
</feature>
<keyword evidence="7" id="KW-0378">Hydrolase</keyword>
<evidence type="ECO:0000313" key="18">
    <source>
        <dbReference type="Proteomes" id="UP000309734"/>
    </source>
</evidence>
<protein>
    <submittedName>
        <fullName evidence="17">Calcium/proton exchanger</fullName>
    </submittedName>
</protein>
<dbReference type="InterPro" id="IPR049730">
    <property type="entry name" value="SNF2/RAD54-like_C"/>
</dbReference>
<dbReference type="InterPro" id="IPR038718">
    <property type="entry name" value="SNF2-like_sf"/>
</dbReference>
<proteinExistence type="inferred from homology"/>
<dbReference type="PANTHER" id="PTHR31503:SF20">
    <property type="entry name" value="CA(2+)_H(+) EXCHANGER, PUTATIVE (EUROFUNG)-RELATED"/>
    <property type="match status" value="1"/>
</dbReference>
<dbReference type="Proteomes" id="UP000309734">
    <property type="component" value="Unassembled WGS sequence"/>
</dbReference>
<sequence length="1680" mass="186628">MHSIKHQARNIAWRYNDGESNYNPFARRSRSYVGRPEDEENNLQRRHTADQVMSDSSIRRNDMRNVDNADFAYPHHANTAPPDSSASSDAPTSNGTLVGQSDIKPSKEKESIPLDRDNSRSMSEKPHTESEHKPRKRLALMNLLGQPDRTKTDSSDLERSDTGDTKKRRPKISIVSQFKATILGSWVNVLLVCVPIGFALRYSHANGYAVFIVNFIAIIPLAAMLSFATEELALYVGETLGGLLNASFGNATELIVSIIALAQNKILIVQTSLIGSMLSNLLLVLGMCFFFGGINRVTQHFNITVAQTASSMLAVSIGSLIIPTAFQRFGNNPQGGVGPISRGTSVILLLVYLAYLTFQLKTHVEIYNTPSQKSEKKKGSAREKGDTLMGLARIGAGTAASAGGQVNQSNLVYEEEEEETPALSVIGALVTLTIATVFIAFNSEFMVSGIDYIVEHGNISEEFVGLILVPIVGNAAEHATAVTVAIKDKMDLAIGVAVGSSMQIALLVLPLMVVISWCGLGNDPMTLDFDGFQVAVLFIAVLLVNYLIQDGESHWLEGILLMATYIIIAAAQSVLRSLRITSSNISTPSKSTTQTFRINPRNFIMSFTNRKIKKFDLPDGIQSIIVEDEPDQEYSNEDHEPKSENPIKTEPEDDPRLDKDMDINEYMGANTSTPYVEITTEPDVQAGAEEEIEIQSAQESTSVSATPTVPITPIGLGNSILNAPKVVQVSTIQSDDQKEALQRQQAALYAQMASYGGTGDDDGSDFDPQEDSEDPIAQEFQFMEAKHTYLLKKQNGELTQDDEMDFLQRSHAYDKRKRELHTLLEEIDQESLFVPEDLSRKSARKTRKRSISEFASDSENSTMPSSRSSSKKAKTRRSRRKDLAPQPPSRPNLNGHNNFWETIDAADQMNTEPAVEGAANRVDALRGLRSRVNAPAEAKKAAAMDMKRLKASLRSFVGKKGTTKGSKSVSAVNGGWLVKGMKTPLKSYQIINCGWMRSREIGVSEPKGGIIADQMGLGKTLTCLANIVNGRPLKTFPPHLQSTSRTTLIIVPSSLVGQWRAEIKKHTKREIKRNAWGLGKVMVFRDIMSEDCDHDSFAGYDIVLTTYYDIRRSWPDCPLHRYGFLRVVLDEGHQIANPETLVSKACFNLVADYKWILTGTPMINGSKDLYSLLQFIGHPTVKTMKYDSFKSRFCNIKNPMSLDALSQEMVESVACFTHKDKLFNARLITLPKPRNKSLTLKPTKLEAEIYNVVRIRFKTRAQTLAGNGDVRSAKFAMFAMYTLLRQMTAHPLIVPSKVCDYLELDDFDKLDKAVDRQVALGETGTSMIHALKSVMKQQRTRSEARAANGILPGSRESSQTLDEFDEGIDEVDELTQPDFIEENNNVIGTGNSHGKDVQYSAFVESFRRSANFHVFKERSVCCSCNRPAENPVMTSCYHFYCHTHLNDLMHRAAENRDNQYATCVKEGCGKEITKNSNIDPEANIKPRWLDADGNVLPSTKTLAVKAQILNWLDEKTGDPSGKVICFCIWKSMLGMIARICEIEGWGYTTLHGSMSKKVRDEHIENFKSDPKTKILIATLKTGGQGLNLTCARYVLNVDPYWNFAGEIQAFSRVFRIGQEKETEFVNLTLSGTVDDHMNAIKQRKKLEIDQVNAGHKRMTMEELLKTFEPTEDSEEDSTSD</sequence>
<dbReference type="GO" id="GO:0006874">
    <property type="term" value="P:intracellular calcium ion homeostasis"/>
    <property type="evidence" value="ECO:0007669"/>
    <property type="project" value="TreeGrafter"/>
</dbReference>
<keyword evidence="9" id="KW-0067">ATP-binding</keyword>
<evidence type="ECO:0000256" key="3">
    <source>
        <dbReference type="ARBA" id="ARBA00022448"/>
    </source>
</evidence>
<evidence type="ECO:0000313" key="17">
    <source>
        <dbReference type="EMBL" id="THZ68956.1"/>
    </source>
</evidence>
<dbReference type="PANTHER" id="PTHR31503">
    <property type="entry name" value="VACUOLAR CALCIUM ION TRANSPORTER"/>
    <property type="match status" value="1"/>
</dbReference>
<feature type="compositionally biased region" description="Basic and acidic residues" evidence="13">
    <location>
        <begin position="57"/>
        <end position="67"/>
    </location>
</feature>
<dbReference type="PROSITE" id="PS51194">
    <property type="entry name" value="HELICASE_CTER"/>
    <property type="match status" value="1"/>
</dbReference>
<feature type="region of interest" description="Disordered" evidence="13">
    <location>
        <begin position="839"/>
        <end position="898"/>
    </location>
</feature>
<accession>A0A4V4KXC7</accession>
<evidence type="ECO:0000256" key="13">
    <source>
        <dbReference type="SAM" id="MobiDB-lite"/>
    </source>
</evidence>
<feature type="transmembrane region" description="Helical" evidence="14">
    <location>
        <begin position="492"/>
        <end position="517"/>
    </location>
</feature>
<evidence type="ECO:0000256" key="12">
    <source>
        <dbReference type="ARBA" id="ARBA00023136"/>
    </source>
</evidence>
<dbReference type="InterPro" id="IPR000330">
    <property type="entry name" value="SNF2_N"/>
</dbReference>
<feature type="transmembrane region" description="Helical" evidence="14">
    <location>
        <begin position="208"/>
        <end position="228"/>
    </location>
</feature>
<dbReference type="EMBL" id="QZBS01000267">
    <property type="protein sequence ID" value="THZ68956.1"/>
    <property type="molecule type" value="Genomic_DNA"/>
</dbReference>
<evidence type="ECO:0000256" key="9">
    <source>
        <dbReference type="ARBA" id="ARBA00022840"/>
    </source>
</evidence>
<keyword evidence="10 14" id="KW-1133">Transmembrane helix</keyword>
<dbReference type="InterPro" id="IPR027417">
    <property type="entry name" value="P-loop_NTPase"/>
</dbReference>
<evidence type="ECO:0000256" key="11">
    <source>
        <dbReference type="ARBA" id="ARBA00023065"/>
    </source>
</evidence>
<keyword evidence="8" id="KW-0106">Calcium</keyword>
<feature type="transmembrane region" description="Helical" evidence="14">
    <location>
        <begin position="346"/>
        <end position="364"/>
    </location>
</feature>
<feature type="compositionally biased region" description="Basic residues" evidence="13">
    <location>
        <begin position="869"/>
        <end position="880"/>
    </location>
</feature>
<gene>
    <name evidence="17" type="ORF">D6C85_07103</name>
</gene>
<dbReference type="NCBIfam" id="TIGR00378">
    <property type="entry name" value="cax"/>
    <property type="match status" value="1"/>
</dbReference>
<comment type="subcellular location">
    <subcellularLocation>
        <location evidence="1">Endomembrane system</location>
        <topology evidence="1">Multi-pass membrane protein</topology>
    </subcellularLocation>
</comment>
<evidence type="ECO:0000256" key="5">
    <source>
        <dbReference type="ARBA" id="ARBA00022692"/>
    </source>
</evidence>
<reference evidence="17 18" key="1">
    <citation type="submission" date="2018-10" db="EMBL/GenBank/DDBJ databases">
        <title>Fifty Aureobasidium pullulans genomes reveal a recombining polyextremotolerant generalist.</title>
        <authorList>
            <person name="Gostincar C."/>
            <person name="Turk M."/>
            <person name="Zajc J."/>
            <person name="Gunde-Cimerman N."/>
        </authorList>
    </citation>
    <scope>NUCLEOTIDE SEQUENCE [LARGE SCALE GENOMIC DNA]</scope>
    <source>
        <strain evidence="17 18">EXF-3519</strain>
    </source>
</reference>
<feature type="compositionally biased region" description="Basic and acidic residues" evidence="13">
    <location>
        <begin position="104"/>
        <end position="132"/>
    </location>
</feature>
<feature type="transmembrane region" description="Helical" evidence="14">
    <location>
        <begin position="178"/>
        <end position="202"/>
    </location>
</feature>
<dbReference type="InterPro" id="IPR004798">
    <property type="entry name" value="CAX-like"/>
</dbReference>
<dbReference type="InterPro" id="IPR014001">
    <property type="entry name" value="Helicase_ATP-bd"/>
</dbReference>
<feature type="transmembrane region" description="Helical" evidence="14">
    <location>
        <begin position="422"/>
        <end position="441"/>
    </location>
</feature>
<keyword evidence="4" id="KW-0109">Calcium transport</keyword>
<dbReference type="InterPro" id="IPR004837">
    <property type="entry name" value="NaCa_Exmemb"/>
</dbReference>
<dbReference type="InterPro" id="IPR004713">
    <property type="entry name" value="CaH_exchang"/>
</dbReference>
<organism evidence="17 18">
    <name type="scientific">Aureobasidium pullulans</name>
    <name type="common">Black yeast</name>
    <name type="synonym">Pullularia pullulans</name>
    <dbReference type="NCBI Taxonomy" id="5580"/>
    <lineage>
        <taxon>Eukaryota</taxon>
        <taxon>Fungi</taxon>
        <taxon>Dikarya</taxon>
        <taxon>Ascomycota</taxon>
        <taxon>Pezizomycotina</taxon>
        <taxon>Dothideomycetes</taxon>
        <taxon>Dothideomycetidae</taxon>
        <taxon>Dothideales</taxon>
        <taxon>Saccotheciaceae</taxon>
        <taxon>Aureobasidium</taxon>
    </lineage>
</organism>
<evidence type="ECO:0000256" key="10">
    <source>
        <dbReference type="ARBA" id="ARBA00022989"/>
    </source>
</evidence>
<dbReference type="Pfam" id="PF00271">
    <property type="entry name" value="Helicase_C"/>
    <property type="match status" value="1"/>
</dbReference>
<comment type="caution">
    <text evidence="17">The sequence shown here is derived from an EMBL/GenBank/DDBJ whole genome shotgun (WGS) entry which is preliminary data.</text>
</comment>
<feature type="transmembrane region" description="Helical" evidence="14">
    <location>
        <begin position="303"/>
        <end position="326"/>
    </location>
</feature>
<feature type="compositionally biased region" description="Acidic residues" evidence="13">
    <location>
        <begin position="759"/>
        <end position="773"/>
    </location>
</feature>
<evidence type="ECO:0000256" key="2">
    <source>
        <dbReference type="ARBA" id="ARBA00008170"/>
    </source>
</evidence>
<keyword evidence="6" id="KW-0547">Nucleotide-binding</keyword>
<keyword evidence="11" id="KW-0406">Ion transport</keyword>
<dbReference type="GO" id="GO:0015369">
    <property type="term" value="F:calcium:proton antiporter activity"/>
    <property type="evidence" value="ECO:0007669"/>
    <property type="project" value="InterPro"/>
</dbReference>
<dbReference type="Gene3D" id="3.40.50.300">
    <property type="entry name" value="P-loop containing nucleotide triphosphate hydrolases"/>
    <property type="match status" value="1"/>
</dbReference>
<evidence type="ECO:0000256" key="8">
    <source>
        <dbReference type="ARBA" id="ARBA00022837"/>
    </source>
</evidence>
<name>A0A4V4KXC7_AURPU</name>
<evidence type="ECO:0000259" key="16">
    <source>
        <dbReference type="PROSITE" id="PS51194"/>
    </source>
</evidence>
<dbReference type="GO" id="GO:0000329">
    <property type="term" value="C:fungal-type vacuole membrane"/>
    <property type="evidence" value="ECO:0007669"/>
    <property type="project" value="TreeGrafter"/>
</dbReference>
<feature type="transmembrane region" description="Helical" evidence="14">
    <location>
        <begin position="267"/>
        <end position="291"/>
    </location>
</feature>
<feature type="compositionally biased region" description="Basic and acidic residues" evidence="13">
    <location>
        <begin position="148"/>
        <end position="165"/>
    </location>
</feature>
<feature type="transmembrane region" description="Helical" evidence="14">
    <location>
        <begin position="529"/>
        <end position="548"/>
    </location>
</feature>
<dbReference type="Pfam" id="PF00176">
    <property type="entry name" value="SNF2-rel_dom"/>
    <property type="match status" value="1"/>
</dbReference>
<evidence type="ECO:0000259" key="15">
    <source>
        <dbReference type="PROSITE" id="PS51192"/>
    </source>
</evidence>
<evidence type="ECO:0000256" key="6">
    <source>
        <dbReference type="ARBA" id="ARBA00022741"/>
    </source>
</evidence>
<dbReference type="SUPFAM" id="SSF52540">
    <property type="entry name" value="P-loop containing nucleoside triphosphate hydrolases"/>
    <property type="match status" value="2"/>
</dbReference>
<dbReference type="GO" id="GO:0016787">
    <property type="term" value="F:hydrolase activity"/>
    <property type="evidence" value="ECO:0007669"/>
    <property type="project" value="UniProtKB-KW"/>
</dbReference>
<feature type="region of interest" description="Disordered" evidence="13">
    <location>
        <begin position="627"/>
        <end position="659"/>
    </location>
</feature>
<evidence type="ECO:0000256" key="14">
    <source>
        <dbReference type="SAM" id="Phobius"/>
    </source>
</evidence>
<feature type="domain" description="Helicase ATP-binding" evidence="15">
    <location>
        <begin position="1000"/>
        <end position="1179"/>
    </location>
</feature>
<comment type="similarity">
    <text evidence="2">Belongs to the Ca(2+):cation antiporter (CaCA) (TC 2.A.19) family.</text>
</comment>
<dbReference type="Gene3D" id="3.40.50.10810">
    <property type="entry name" value="Tandem AAA-ATPase domain"/>
    <property type="match status" value="1"/>
</dbReference>
<dbReference type="Pfam" id="PF01699">
    <property type="entry name" value="Na_Ca_ex"/>
    <property type="match status" value="2"/>
</dbReference>
<evidence type="ECO:0000256" key="7">
    <source>
        <dbReference type="ARBA" id="ARBA00022801"/>
    </source>
</evidence>
<feature type="transmembrane region" description="Helical" evidence="14">
    <location>
        <begin position="555"/>
        <end position="575"/>
    </location>
</feature>
<feature type="compositionally biased region" description="Polar residues" evidence="13">
    <location>
        <begin position="853"/>
        <end position="864"/>
    </location>
</feature>
<dbReference type="GO" id="GO:0012505">
    <property type="term" value="C:endomembrane system"/>
    <property type="evidence" value="ECO:0007669"/>
    <property type="project" value="UniProtKB-SubCell"/>
</dbReference>
<feature type="compositionally biased region" description="Low complexity" evidence="13">
    <location>
        <begin position="77"/>
        <end position="94"/>
    </location>
</feature>
<dbReference type="GO" id="GO:0005524">
    <property type="term" value="F:ATP binding"/>
    <property type="evidence" value="ECO:0007669"/>
    <property type="project" value="InterPro"/>
</dbReference>
<feature type="domain" description="Helicase C-terminal" evidence="16">
    <location>
        <begin position="1507"/>
        <end position="1664"/>
    </location>
</feature>
<keyword evidence="5 14" id="KW-0812">Transmembrane</keyword>
<keyword evidence="12 14" id="KW-0472">Membrane</keyword>
<dbReference type="PROSITE" id="PS51192">
    <property type="entry name" value="HELICASE_ATP_BIND_1"/>
    <property type="match status" value="1"/>
</dbReference>